<organism evidence="2 3">
    <name type="scientific">Fictibacillus macauensis ZFHKF-1</name>
    <dbReference type="NCBI Taxonomy" id="1196324"/>
    <lineage>
        <taxon>Bacteria</taxon>
        <taxon>Bacillati</taxon>
        <taxon>Bacillota</taxon>
        <taxon>Bacilli</taxon>
        <taxon>Bacillales</taxon>
        <taxon>Fictibacillaceae</taxon>
        <taxon>Fictibacillus</taxon>
    </lineage>
</organism>
<keyword evidence="1" id="KW-0812">Transmembrane</keyword>
<dbReference type="PATRIC" id="fig|1196324.3.peg.1555"/>
<accession>I8UFT6</accession>
<evidence type="ECO:0000313" key="2">
    <source>
        <dbReference type="EMBL" id="EIT85683.1"/>
    </source>
</evidence>
<keyword evidence="1" id="KW-1133">Transmembrane helix</keyword>
<feature type="transmembrane region" description="Helical" evidence="1">
    <location>
        <begin position="59"/>
        <end position="79"/>
    </location>
</feature>
<keyword evidence="3" id="KW-1185">Reference proteome</keyword>
<name>I8UFT6_9BACL</name>
<comment type="caution">
    <text evidence="2">The sequence shown here is derived from an EMBL/GenBank/DDBJ whole genome shotgun (WGS) entry which is preliminary data.</text>
</comment>
<dbReference type="EMBL" id="AKKV01000024">
    <property type="protein sequence ID" value="EIT85683.1"/>
    <property type="molecule type" value="Genomic_DNA"/>
</dbReference>
<evidence type="ECO:0000256" key="1">
    <source>
        <dbReference type="SAM" id="Phobius"/>
    </source>
</evidence>
<dbReference type="Proteomes" id="UP000004080">
    <property type="component" value="Unassembled WGS sequence"/>
</dbReference>
<feature type="transmembrane region" description="Helical" evidence="1">
    <location>
        <begin position="16"/>
        <end position="39"/>
    </location>
</feature>
<dbReference type="RefSeq" id="WP_007201615.1">
    <property type="nucleotide sequence ID" value="NZ_AKKV01000024.1"/>
</dbReference>
<sequence>MNAIKNVVKRYPGLELSFLLLSLFLAFGLYETVIVYQHLALVENEFLIGLTPRSFTLTWINFALLMSILWTTALPLLDWAHQTALFHWKNVLFGTVFIFIGVPVGLSFQLDQYLLLNKGINDVTEALLITVLISFTLVLTEPYRNK</sequence>
<feature type="transmembrane region" description="Helical" evidence="1">
    <location>
        <begin position="122"/>
        <end position="140"/>
    </location>
</feature>
<reference evidence="2 3" key="1">
    <citation type="journal article" date="2012" name="J. Bacteriol.">
        <title>Genome of Bacillus macauensis ZFHKF-1, a Long-Chain-Forming Bacterium.</title>
        <authorList>
            <person name="Cai L."/>
            <person name="Zhang T."/>
        </authorList>
    </citation>
    <scope>NUCLEOTIDE SEQUENCE [LARGE SCALE GENOMIC DNA]</scope>
    <source>
        <strain evidence="2 3">ZFHKF-1</strain>
    </source>
</reference>
<gene>
    <name evidence="2" type="ORF">A374_07599</name>
</gene>
<proteinExistence type="predicted"/>
<dbReference type="OrthoDB" id="2971642at2"/>
<keyword evidence="1" id="KW-0472">Membrane</keyword>
<protein>
    <submittedName>
        <fullName evidence="2">Uncharacterized protein</fullName>
    </submittedName>
</protein>
<feature type="transmembrane region" description="Helical" evidence="1">
    <location>
        <begin position="91"/>
        <end position="110"/>
    </location>
</feature>
<evidence type="ECO:0000313" key="3">
    <source>
        <dbReference type="Proteomes" id="UP000004080"/>
    </source>
</evidence>
<dbReference type="AlphaFoldDB" id="I8UFT6"/>